<dbReference type="EC" id="1.14.13.9" evidence="10"/>
<comment type="subcellular location">
    <subcellularLocation>
        <location evidence="10">Mitochondrion</location>
    </subcellularLocation>
</comment>
<dbReference type="GO" id="GO:0019805">
    <property type="term" value="P:quinolinate biosynthetic process"/>
    <property type="evidence" value="ECO:0007669"/>
    <property type="project" value="UniProtKB-UniRule"/>
</dbReference>
<organism evidence="13 14">
    <name type="scientific">Actinia tenebrosa</name>
    <name type="common">Australian red waratah sea anemone</name>
    <dbReference type="NCBI Taxonomy" id="6105"/>
    <lineage>
        <taxon>Eukaryota</taxon>
        <taxon>Metazoa</taxon>
        <taxon>Cnidaria</taxon>
        <taxon>Anthozoa</taxon>
        <taxon>Hexacorallia</taxon>
        <taxon>Actiniaria</taxon>
        <taxon>Actiniidae</taxon>
        <taxon>Actinia</taxon>
    </lineage>
</organism>
<dbReference type="GO" id="GO:0006569">
    <property type="term" value="P:L-tryptophan catabolic process"/>
    <property type="evidence" value="ECO:0007669"/>
    <property type="project" value="UniProtKB-UniRule"/>
</dbReference>
<dbReference type="AlphaFoldDB" id="A0A6P8ITR1"/>
<dbReference type="SUPFAM" id="SSF51905">
    <property type="entry name" value="FAD/NAD(P)-binding domain"/>
    <property type="match status" value="1"/>
</dbReference>
<evidence type="ECO:0000256" key="9">
    <source>
        <dbReference type="ARBA" id="ARBA00047818"/>
    </source>
</evidence>
<comment type="similarity">
    <text evidence="10">Belongs to the aromatic-ring hydroxylase family. KMO subfamily.</text>
</comment>
<keyword evidence="7 10" id="KW-0503">Monooxygenase</keyword>
<evidence type="ECO:0000256" key="4">
    <source>
        <dbReference type="ARBA" id="ARBA00022827"/>
    </source>
</evidence>
<dbReference type="PANTHER" id="PTHR46028:SF2">
    <property type="entry name" value="KYNURENINE 3-MONOOXYGENASE"/>
    <property type="match status" value="1"/>
</dbReference>
<comment type="catalytic activity">
    <reaction evidence="9 10">
        <text>L-kynurenine + NADPH + O2 + H(+) = 3-hydroxy-L-kynurenine + NADP(+) + H2O</text>
        <dbReference type="Rhea" id="RHEA:20545"/>
        <dbReference type="ChEBI" id="CHEBI:15377"/>
        <dbReference type="ChEBI" id="CHEBI:15378"/>
        <dbReference type="ChEBI" id="CHEBI:15379"/>
        <dbReference type="ChEBI" id="CHEBI:57783"/>
        <dbReference type="ChEBI" id="CHEBI:57959"/>
        <dbReference type="ChEBI" id="CHEBI:58125"/>
        <dbReference type="ChEBI" id="CHEBI:58349"/>
        <dbReference type="EC" id="1.14.13.9"/>
    </reaction>
</comment>
<dbReference type="GeneID" id="116304775"/>
<comment type="pathway">
    <text evidence="10">Cofactor biosynthesis; NAD(+) biosynthesis; quinolinate from L-kynurenine: step 1/3.</text>
</comment>
<evidence type="ECO:0000256" key="8">
    <source>
        <dbReference type="ARBA" id="ARBA00023128"/>
    </source>
</evidence>
<dbReference type="GO" id="GO:0004502">
    <property type="term" value="F:kynurenine 3-monooxygenase activity"/>
    <property type="evidence" value="ECO:0007669"/>
    <property type="project" value="UniProtKB-UniRule"/>
</dbReference>
<evidence type="ECO:0000256" key="11">
    <source>
        <dbReference type="SAM" id="Phobius"/>
    </source>
</evidence>
<dbReference type="FunFam" id="3.50.50.60:FF:000129">
    <property type="entry name" value="Kynurenine 3-monooxygenase"/>
    <property type="match status" value="1"/>
</dbReference>
<keyword evidence="11" id="KW-1133">Transmembrane helix</keyword>
<dbReference type="PANTHER" id="PTHR46028">
    <property type="entry name" value="KYNURENINE 3-MONOOXYGENASE"/>
    <property type="match status" value="1"/>
</dbReference>
<keyword evidence="3 10" id="KW-0662">Pyridine nucleotide biosynthesis</keyword>
<proteinExistence type="inferred from homology"/>
<dbReference type="FunCoup" id="A0A6P8ITR1">
    <property type="interactions" value="438"/>
</dbReference>
<dbReference type="Pfam" id="PF01494">
    <property type="entry name" value="FAD_binding_3"/>
    <property type="match status" value="1"/>
</dbReference>
<evidence type="ECO:0000256" key="5">
    <source>
        <dbReference type="ARBA" id="ARBA00022857"/>
    </source>
</evidence>
<dbReference type="OrthoDB" id="10053569at2759"/>
<protein>
    <recommendedName>
        <fullName evidence="10">Kynurenine 3-monooxygenase</fullName>
        <ecNumber evidence="10">1.14.13.9</ecNumber>
    </recommendedName>
    <alternativeName>
        <fullName evidence="10">Kynurenine 3-hydroxylase</fullName>
    </alternativeName>
</protein>
<dbReference type="PRINTS" id="PR00420">
    <property type="entry name" value="RNGMNOXGNASE"/>
</dbReference>
<feature type="domain" description="FAD-binding" evidence="12">
    <location>
        <begin position="13"/>
        <end position="360"/>
    </location>
</feature>
<dbReference type="HAMAP" id="MF_01971">
    <property type="entry name" value="Kynurenine_monooxygenase"/>
    <property type="match status" value="1"/>
</dbReference>
<evidence type="ECO:0000256" key="6">
    <source>
        <dbReference type="ARBA" id="ARBA00023002"/>
    </source>
</evidence>
<accession>A0A6P8ITR1</accession>
<dbReference type="GO" id="GO:0070189">
    <property type="term" value="P:kynurenine metabolic process"/>
    <property type="evidence" value="ECO:0007669"/>
    <property type="project" value="TreeGrafter"/>
</dbReference>
<comment type="cofactor">
    <cofactor evidence="1 10">
        <name>FAD</name>
        <dbReference type="ChEBI" id="CHEBI:57692"/>
    </cofactor>
</comment>
<dbReference type="InterPro" id="IPR027545">
    <property type="entry name" value="Kynurenine_monooxygenase"/>
</dbReference>
<evidence type="ECO:0000313" key="13">
    <source>
        <dbReference type="Proteomes" id="UP000515163"/>
    </source>
</evidence>
<evidence type="ECO:0000256" key="10">
    <source>
        <dbReference type="HAMAP-Rule" id="MF_03018"/>
    </source>
</evidence>
<evidence type="ECO:0000256" key="1">
    <source>
        <dbReference type="ARBA" id="ARBA00001974"/>
    </source>
</evidence>
<keyword evidence="4 10" id="KW-0274">FAD</keyword>
<evidence type="ECO:0000256" key="3">
    <source>
        <dbReference type="ARBA" id="ARBA00022642"/>
    </source>
</evidence>
<reference evidence="14" key="1">
    <citation type="submission" date="2025-08" db="UniProtKB">
        <authorList>
            <consortium name="RefSeq"/>
        </authorList>
    </citation>
    <scope>IDENTIFICATION</scope>
</reference>
<evidence type="ECO:0000256" key="2">
    <source>
        <dbReference type="ARBA" id="ARBA00022630"/>
    </source>
</evidence>
<dbReference type="InterPro" id="IPR002938">
    <property type="entry name" value="FAD-bd"/>
</dbReference>
<feature type="transmembrane region" description="Helical" evidence="11">
    <location>
        <begin position="12"/>
        <end position="30"/>
    </location>
</feature>
<dbReference type="Proteomes" id="UP000515163">
    <property type="component" value="Unplaced"/>
</dbReference>
<keyword evidence="6 10" id="KW-0560">Oxidoreductase</keyword>
<name>A0A6P8ITR1_ACTTE</name>
<evidence type="ECO:0000256" key="7">
    <source>
        <dbReference type="ARBA" id="ARBA00023033"/>
    </source>
</evidence>
<comment type="function">
    <text evidence="10">Catalyzes the hydroxylation of L-kynurenine (L-Kyn) to form 3-hydroxy-L-kynurenine (L-3OHKyn). Required for synthesis of quinolinic acid.</text>
</comment>
<dbReference type="InterPro" id="IPR036188">
    <property type="entry name" value="FAD/NAD-bd_sf"/>
</dbReference>
<keyword evidence="8 10" id="KW-0496">Mitochondrion</keyword>
<keyword evidence="5 10" id="KW-0521">NADP</keyword>
<dbReference type="RefSeq" id="XP_031570414.1">
    <property type="nucleotide sequence ID" value="XM_031714554.1"/>
</dbReference>
<keyword evidence="2 10" id="KW-0285">Flavoprotein</keyword>
<dbReference type="InParanoid" id="A0A6P8ITR1"/>
<dbReference type="UniPathway" id="UPA00253">
    <property type="reaction ID" value="UER00328"/>
</dbReference>
<keyword evidence="13" id="KW-1185">Reference proteome</keyword>
<evidence type="ECO:0000259" key="12">
    <source>
        <dbReference type="Pfam" id="PF01494"/>
    </source>
</evidence>
<evidence type="ECO:0000313" key="14">
    <source>
        <dbReference type="RefSeq" id="XP_031570414.1"/>
    </source>
</evidence>
<gene>
    <name evidence="14" type="primary">LOC116304775</name>
    <name evidence="10" type="synonym">KMO</name>
</gene>
<dbReference type="GO" id="GO:0034354">
    <property type="term" value="P:'de novo' NAD+ biosynthetic process from L-tryptophan"/>
    <property type="evidence" value="ECO:0007669"/>
    <property type="project" value="UniProtKB-UniRule"/>
</dbReference>
<sequence>MAAVSEKPKQKRIAIIGGGLVGSLNAIYFAKRGFKVDLYESRKDPRSQEFVQGRSINLALSVRGIESLKAVGAHGPMVEGGIPMYARMIHPRNGKKYAIPYGKKDQCILSVERRKMNEHLLTVAETYVNVDHHFEHKLVHTDLENGRVTCSWDDTKVEINADLIVGCDGAYSTIRKEMMRKPRFDYSQTYIPHGYKELRLRPTQDGQFAIEVNYLHIWPRNTFMLIALPNQDRSFTCTLFFPFEQFDMLTNREEVIKFFSREFPDFKDLMGEEYLVEEFFKNPTGPMVSIKCKPYHVKDKAVIMGDAAHAMVPFYGQGMNCGFEDCLVLDGLVEKHNNNIGAALADYSRTRNPDAEAICDLAMYNYIEMRSSVNSTLFLAKKKLYSFLNSLMPKTIIPLYTMVTFSRIPYHIVIERDKFQEKVGKKICERN</sequence>
<keyword evidence="11" id="KW-0472">Membrane</keyword>
<dbReference type="GO" id="GO:0005741">
    <property type="term" value="C:mitochondrial outer membrane"/>
    <property type="evidence" value="ECO:0007669"/>
    <property type="project" value="TreeGrafter"/>
</dbReference>
<dbReference type="Gene3D" id="3.50.50.60">
    <property type="entry name" value="FAD/NAD(P)-binding domain"/>
    <property type="match status" value="1"/>
</dbReference>
<dbReference type="GO" id="GO:0043420">
    <property type="term" value="P:anthranilate metabolic process"/>
    <property type="evidence" value="ECO:0007669"/>
    <property type="project" value="UniProtKB-UniRule"/>
</dbReference>
<dbReference type="KEGG" id="aten:116304775"/>
<keyword evidence="11" id="KW-0812">Transmembrane</keyword>
<dbReference type="GO" id="GO:0071949">
    <property type="term" value="F:FAD binding"/>
    <property type="evidence" value="ECO:0007669"/>
    <property type="project" value="InterPro"/>
</dbReference>